<dbReference type="Pfam" id="PF12762">
    <property type="entry name" value="DDE_Tnp_IS1595"/>
    <property type="match status" value="1"/>
</dbReference>
<dbReference type="SMART" id="SM01126">
    <property type="entry name" value="DDE_Tnp_IS1595"/>
    <property type="match status" value="1"/>
</dbReference>
<proteinExistence type="predicted"/>
<dbReference type="Pfam" id="PF12760">
    <property type="entry name" value="Zn_ribbon_IS1595"/>
    <property type="match status" value="1"/>
</dbReference>
<dbReference type="InterPro" id="IPR024445">
    <property type="entry name" value="Tnp_ISXO2-like"/>
</dbReference>
<dbReference type="NCBIfam" id="NF033547">
    <property type="entry name" value="transpos_IS1595"/>
    <property type="match status" value="1"/>
</dbReference>
<dbReference type="EMBL" id="FMWO01000019">
    <property type="protein sequence ID" value="SCZ84262.1"/>
    <property type="molecule type" value="Genomic_DNA"/>
</dbReference>
<protein>
    <submittedName>
        <fullName evidence="2">Transposase</fullName>
    </submittedName>
</protein>
<sequence length="317" mass="35687">MAMNKIQFQAGLSLHEFLHQYGTEAQCEAALFAARWPHGWRCLRCDGERYSCTHNGRKLWECLDCGYQCSSIVGTVFENTKLPLRTWFLAIYLMTQSKNAVSALELKRQLGVSYKTAWSIKHKLLQTMLLREEQRRLDGRVEVDDAYLGGERPEKCGRGAASKTPFEATIQTNSEGKPLYIRCLTPVAGFTYEALKQWSAECLSSTARVVSDGLGCFGAVTHTAAQHERHIVGSGKSAVQRAEFRWVNTLLGNLKTAFSGTYHAFNHAKYAQRYLAEFSYRFNRRFDLAAMVPRLLRAAATTEPLPIGILRISETGN</sequence>
<evidence type="ECO:0000313" key="3">
    <source>
        <dbReference type="Proteomes" id="UP000198729"/>
    </source>
</evidence>
<reference evidence="2 3" key="1">
    <citation type="submission" date="2016-10" db="EMBL/GenBank/DDBJ databases">
        <authorList>
            <person name="de Groot N.N."/>
        </authorList>
    </citation>
    <scope>NUCLEOTIDE SEQUENCE [LARGE SCALE GENOMIC DNA]</scope>
    <source>
        <strain evidence="2">1</strain>
    </source>
</reference>
<dbReference type="AlphaFoldDB" id="A0A1G5SAR7"/>
<dbReference type="Proteomes" id="UP000198729">
    <property type="component" value="Unassembled WGS sequence"/>
</dbReference>
<dbReference type="InterPro" id="IPR024442">
    <property type="entry name" value="Transposase_Zn_ribbon"/>
</dbReference>
<accession>A0A1G5SAR7</accession>
<evidence type="ECO:0000313" key="2">
    <source>
        <dbReference type="EMBL" id="SCZ84262.1"/>
    </source>
</evidence>
<dbReference type="STRING" id="51642.NSMM_140025"/>
<gene>
    <name evidence="2" type="ORF">NSMM_140025</name>
</gene>
<dbReference type="RefSeq" id="WP_090283604.1">
    <property type="nucleotide sequence ID" value="NZ_FMWO01000019.1"/>
</dbReference>
<feature type="domain" description="ISXO2-like transposase" evidence="1">
    <location>
        <begin position="136"/>
        <end position="283"/>
    </location>
</feature>
<evidence type="ECO:0000259" key="1">
    <source>
        <dbReference type="SMART" id="SM01126"/>
    </source>
</evidence>
<organism evidence="2 3">
    <name type="scientific">Nitrosomonas mobilis</name>
    <dbReference type="NCBI Taxonomy" id="51642"/>
    <lineage>
        <taxon>Bacteria</taxon>
        <taxon>Pseudomonadati</taxon>
        <taxon>Pseudomonadota</taxon>
        <taxon>Betaproteobacteria</taxon>
        <taxon>Nitrosomonadales</taxon>
        <taxon>Nitrosomonadaceae</taxon>
        <taxon>Nitrosomonas</taxon>
    </lineage>
</organism>
<name>A0A1G5SAR7_9PROT</name>
<dbReference type="OrthoDB" id="9783459at2"/>
<keyword evidence="3" id="KW-1185">Reference proteome</keyword>